<dbReference type="CDD" id="cd00082">
    <property type="entry name" value="HisKA"/>
    <property type="match status" value="1"/>
</dbReference>
<dbReference type="Pfam" id="PF02518">
    <property type="entry name" value="HATPase_c"/>
    <property type="match status" value="1"/>
</dbReference>
<evidence type="ECO:0000256" key="4">
    <source>
        <dbReference type="ARBA" id="ARBA00022679"/>
    </source>
</evidence>
<evidence type="ECO:0000256" key="9">
    <source>
        <dbReference type="SAM" id="Coils"/>
    </source>
</evidence>
<dbReference type="SUPFAM" id="SSF55785">
    <property type="entry name" value="PYP-like sensor domain (PAS domain)"/>
    <property type="match status" value="1"/>
</dbReference>
<dbReference type="FunFam" id="1.10.287.130:FF:000001">
    <property type="entry name" value="Two-component sensor histidine kinase"/>
    <property type="match status" value="1"/>
</dbReference>
<evidence type="ECO:0000256" key="2">
    <source>
        <dbReference type="ARBA" id="ARBA00012438"/>
    </source>
</evidence>
<keyword evidence="4" id="KW-0808">Transferase</keyword>
<dbReference type="InterPro" id="IPR000014">
    <property type="entry name" value="PAS"/>
</dbReference>
<dbReference type="Proteomes" id="UP000646426">
    <property type="component" value="Unassembled WGS sequence"/>
</dbReference>
<dbReference type="Gene3D" id="3.30.450.20">
    <property type="entry name" value="PAS domain"/>
    <property type="match status" value="1"/>
</dbReference>
<evidence type="ECO:0000256" key="8">
    <source>
        <dbReference type="PROSITE-ProRule" id="PRU00169"/>
    </source>
</evidence>
<dbReference type="PROSITE" id="PS50110">
    <property type="entry name" value="RESPONSE_REGULATORY"/>
    <property type="match status" value="1"/>
</dbReference>
<dbReference type="AlphaFoldDB" id="A0A918T0P1"/>
<name>A0A918T0P1_9GAMM</name>
<dbReference type="SUPFAM" id="SSF52172">
    <property type="entry name" value="CheY-like"/>
    <property type="match status" value="1"/>
</dbReference>
<feature type="domain" description="Response regulatory" evidence="11">
    <location>
        <begin position="401"/>
        <end position="519"/>
    </location>
</feature>
<dbReference type="InterPro" id="IPR003594">
    <property type="entry name" value="HATPase_dom"/>
</dbReference>
<dbReference type="InterPro" id="IPR003661">
    <property type="entry name" value="HisK_dim/P_dom"/>
</dbReference>
<comment type="catalytic activity">
    <reaction evidence="1">
        <text>ATP + protein L-histidine = ADP + protein N-phospho-L-histidine.</text>
        <dbReference type="EC" id="2.7.13.3"/>
    </reaction>
</comment>
<accession>A0A918T0P1</accession>
<dbReference type="SUPFAM" id="SSF55874">
    <property type="entry name" value="ATPase domain of HSP90 chaperone/DNA topoisomerase II/histidine kinase"/>
    <property type="match status" value="1"/>
</dbReference>
<dbReference type="Pfam" id="PF00072">
    <property type="entry name" value="Response_reg"/>
    <property type="match status" value="1"/>
</dbReference>
<evidence type="ECO:0000256" key="1">
    <source>
        <dbReference type="ARBA" id="ARBA00000085"/>
    </source>
</evidence>
<dbReference type="InterPro" id="IPR011006">
    <property type="entry name" value="CheY-like_superfamily"/>
</dbReference>
<evidence type="ECO:0000256" key="3">
    <source>
        <dbReference type="ARBA" id="ARBA00022553"/>
    </source>
</evidence>
<comment type="caution">
    <text evidence="12">The sequence shown here is derived from an EMBL/GenBank/DDBJ whole genome shotgun (WGS) entry which is preliminary data.</text>
</comment>
<evidence type="ECO:0000313" key="13">
    <source>
        <dbReference type="Proteomes" id="UP000646426"/>
    </source>
</evidence>
<dbReference type="GO" id="GO:0000155">
    <property type="term" value="F:phosphorelay sensor kinase activity"/>
    <property type="evidence" value="ECO:0007669"/>
    <property type="project" value="InterPro"/>
</dbReference>
<dbReference type="InterPro" id="IPR036890">
    <property type="entry name" value="HATPase_C_sf"/>
</dbReference>
<dbReference type="Gene3D" id="1.10.287.130">
    <property type="match status" value="1"/>
</dbReference>
<reference evidence="12" key="2">
    <citation type="submission" date="2020-09" db="EMBL/GenBank/DDBJ databases">
        <authorList>
            <person name="Sun Q."/>
            <person name="Kim S."/>
        </authorList>
    </citation>
    <scope>NUCLEOTIDE SEQUENCE</scope>
    <source>
        <strain evidence="12">KCTC 23077</strain>
    </source>
</reference>
<evidence type="ECO:0000313" key="12">
    <source>
        <dbReference type="EMBL" id="GHA83286.1"/>
    </source>
</evidence>
<dbReference type="PANTHER" id="PTHR43547">
    <property type="entry name" value="TWO-COMPONENT HISTIDINE KINASE"/>
    <property type="match status" value="1"/>
</dbReference>
<feature type="coiled-coil region" evidence="9">
    <location>
        <begin position="122"/>
        <end position="156"/>
    </location>
</feature>
<dbReference type="InterPro" id="IPR004358">
    <property type="entry name" value="Sig_transdc_His_kin-like_C"/>
</dbReference>
<keyword evidence="13" id="KW-1185">Reference proteome</keyword>
<sequence>MSAHDVDAPGDAPYDDAPCGLLRTGHDGLIHRANGTFCRWVGMSENELVGRRRFQDLLTVGGRIFHQTHFGPLLQMQGSVSEVKLDLQVADGGTIPIMVNAARHGRGDAVVHTIAVFVAKERHAYERELMRSRRHAEELAERQRAIQSELRETDRRKDEFLAMLAHELRNPLAPIAMSAQLLKAVSHDPQRVHQVGEVIERQINHLTHLVDDLLDVSRVTRGLIQLDLEPVELTRVVTAAVEQARPLLDARGHTLTVHAQPGHVVEGDRTRLVQIVVNLLNNAAKYTPQGGRVQVSLTTEGDRARLDVIDTGIGIEPTLLPHVFDLFSQAERTPDRAQGGLGIGLALVRSLVALHSGTVEAHSDGAHRGCRFTLRFPLTRQLDDTGDRHVLGSTPGGAPAHVLIVDDNHDAAHLLADVLRLAGHCVDTAFFAQDAIDRFRDGGYAPSVCILDIGLPDMTGYELAARIRERSPEPAPLLIALTGYGQAHDLVLSKAAGFAHHLVKPADAEALIRLVDEAGRARSVAREGLIA</sequence>
<dbReference type="PROSITE" id="PS50109">
    <property type="entry name" value="HIS_KIN"/>
    <property type="match status" value="1"/>
</dbReference>
<dbReference type="Pfam" id="PF00512">
    <property type="entry name" value="HisKA"/>
    <property type="match status" value="1"/>
</dbReference>
<dbReference type="CDD" id="cd00130">
    <property type="entry name" value="PAS"/>
    <property type="match status" value="1"/>
</dbReference>
<dbReference type="InterPro" id="IPR001789">
    <property type="entry name" value="Sig_transdc_resp-reg_receiver"/>
</dbReference>
<dbReference type="EMBL" id="BMYD01000003">
    <property type="protein sequence ID" value="GHA83286.1"/>
    <property type="molecule type" value="Genomic_DNA"/>
</dbReference>
<evidence type="ECO:0000256" key="5">
    <source>
        <dbReference type="ARBA" id="ARBA00022777"/>
    </source>
</evidence>
<dbReference type="SMART" id="SM00091">
    <property type="entry name" value="PAS"/>
    <property type="match status" value="1"/>
</dbReference>
<keyword evidence="5" id="KW-0418">Kinase</keyword>
<evidence type="ECO:0000256" key="6">
    <source>
        <dbReference type="ARBA" id="ARBA00023012"/>
    </source>
</evidence>
<dbReference type="Gene3D" id="3.40.50.2300">
    <property type="match status" value="1"/>
</dbReference>
<dbReference type="SMART" id="SM00448">
    <property type="entry name" value="REC"/>
    <property type="match status" value="1"/>
</dbReference>
<dbReference type="InterPro" id="IPR036097">
    <property type="entry name" value="HisK_dim/P_sf"/>
</dbReference>
<dbReference type="SMART" id="SM00388">
    <property type="entry name" value="HisKA"/>
    <property type="match status" value="1"/>
</dbReference>
<dbReference type="FunFam" id="3.30.565.10:FF:000006">
    <property type="entry name" value="Sensor histidine kinase WalK"/>
    <property type="match status" value="1"/>
</dbReference>
<feature type="modified residue" description="4-aspartylphosphate" evidence="8">
    <location>
        <position position="452"/>
    </location>
</feature>
<protein>
    <recommendedName>
        <fullName evidence="2">histidine kinase</fullName>
        <ecNumber evidence="2">2.7.13.3</ecNumber>
    </recommendedName>
</protein>
<keyword evidence="9" id="KW-0175">Coiled coil</keyword>
<dbReference type="InterPro" id="IPR005467">
    <property type="entry name" value="His_kinase_dom"/>
</dbReference>
<keyword evidence="6" id="KW-0902">Two-component regulatory system</keyword>
<reference evidence="12" key="1">
    <citation type="journal article" date="2014" name="Int. J. Syst. Evol. Microbiol.">
        <title>Complete genome sequence of Corynebacterium casei LMG S-19264T (=DSM 44701T), isolated from a smear-ripened cheese.</title>
        <authorList>
            <consortium name="US DOE Joint Genome Institute (JGI-PGF)"/>
            <person name="Walter F."/>
            <person name="Albersmeier A."/>
            <person name="Kalinowski J."/>
            <person name="Ruckert C."/>
        </authorList>
    </citation>
    <scope>NUCLEOTIDE SEQUENCE</scope>
    <source>
        <strain evidence="12">KCTC 23077</strain>
    </source>
</reference>
<evidence type="ECO:0000256" key="7">
    <source>
        <dbReference type="ARBA" id="ARBA00023136"/>
    </source>
</evidence>
<gene>
    <name evidence="12" type="ORF">GCM10007067_21750</name>
</gene>
<dbReference type="Gene3D" id="3.30.565.10">
    <property type="entry name" value="Histidine kinase-like ATPase, C-terminal domain"/>
    <property type="match status" value="1"/>
</dbReference>
<feature type="domain" description="Histidine kinase" evidence="10">
    <location>
        <begin position="163"/>
        <end position="380"/>
    </location>
</feature>
<evidence type="ECO:0000259" key="11">
    <source>
        <dbReference type="PROSITE" id="PS50110"/>
    </source>
</evidence>
<organism evidence="12 13">
    <name type="scientific">Cognatilysobacter bugurensis</name>
    <dbReference type="NCBI Taxonomy" id="543356"/>
    <lineage>
        <taxon>Bacteria</taxon>
        <taxon>Pseudomonadati</taxon>
        <taxon>Pseudomonadota</taxon>
        <taxon>Gammaproteobacteria</taxon>
        <taxon>Lysobacterales</taxon>
        <taxon>Lysobacteraceae</taxon>
        <taxon>Cognatilysobacter</taxon>
    </lineage>
</organism>
<dbReference type="SMART" id="SM00387">
    <property type="entry name" value="HATPase_c"/>
    <property type="match status" value="1"/>
</dbReference>
<dbReference type="InterPro" id="IPR035965">
    <property type="entry name" value="PAS-like_dom_sf"/>
</dbReference>
<dbReference type="GO" id="GO:0005886">
    <property type="term" value="C:plasma membrane"/>
    <property type="evidence" value="ECO:0007669"/>
    <property type="project" value="UniProtKB-ARBA"/>
</dbReference>
<dbReference type="EC" id="2.7.13.3" evidence="2"/>
<evidence type="ECO:0000259" key="10">
    <source>
        <dbReference type="PROSITE" id="PS50109"/>
    </source>
</evidence>
<keyword evidence="7" id="KW-0472">Membrane</keyword>
<proteinExistence type="predicted"/>
<dbReference type="PANTHER" id="PTHR43547:SF2">
    <property type="entry name" value="HYBRID SIGNAL TRANSDUCTION HISTIDINE KINASE C"/>
    <property type="match status" value="1"/>
</dbReference>
<dbReference type="PRINTS" id="PR00344">
    <property type="entry name" value="BCTRLSENSOR"/>
</dbReference>
<dbReference type="SUPFAM" id="SSF47384">
    <property type="entry name" value="Homodimeric domain of signal transducing histidine kinase"/>
    <property type="match status" value="1"/>
</dbReference>
<keyword evidence="3 8" id="KW-0597">Phosphoprotein</keyword>